<keyword evidence="1" id="KW-1133">Transmembrane helix</keyword>
<comment type="caution">
    <text evidence="2">The sequence shown here is derived from an EMBL/GenBank/DDBJ whole genome shotgun (WGS) entry which is preliminary data.</text>
</comment>
<feature type="transmembrane region" description="Helical" evidence="1">
    <location>
        <begin position="50"/>
        <end position="68"/>
    </location>
</feature>
<keyword evidence="1" id="KW-0812">Transmembrane</keyword>
<keyword evidence="3" id="KW-1185">Reference proteome</keyword>
<dbReference type="Proteomes" id="UP000799536">
    <property type="component" value="Unassembled WGS sequence"/>
</dbReference>
<dbReference type="AlphaFoldDB" id="A0A9P4MQJ6"/>
<name>A0A9P4MQJ6_9PLEO</name>
<keyword evidence="1" id="KW-0472">Membrane</keyword>
<evidence type="ECO:0000313" key="2">
    <source>
        <dbReference type="EMBL" id="KAF2196043.1"/>
    </source>
</evidence>
<evidence type="ECO:0000256" key="1">
    <source>
        <dbReference type="SAM" id="Phobius"/>
    </source>
</evidence>
<reference evidence="2" key="1">
    <citation type="journal article" date="2020" name="Stud. Mycol.">
        <title>101 Dothideomycetes genomes: a test case for predicting lifestyles and emergence of pathogens.</title>
        <authorList>
            <person name="Haridas S."/>
            <person name="Albert R."/>
            <person name="Binder M."/>
            <person name="Bloem J."/>
            <person name="Labutti K."/>
            <person name="Salamov A."/>
            <person name="Andreopoulos B."/>
            <person name="Baker S."/>
            <person name="Barry K."/>
            <person name="Bills G."/>
            <person name="Bluhm B."/>
            <person name="Cannon C."/>
            <person name="Castanera R."/>
            <person name="Culley D."/>
            <person name="Daum C."/>
            <person name="Ezra D."/>
            <person name="Gonzalez J."/>
            <person name="Henrissat B."/>
            <person name="Kuo A."/>
            <person name="Liang C."/>
            <person name="Lipzen A."/>
            <person name="Lutzoni F."/>
            <person name="Magnuson J."/>
            <person name="Mondo S."/>
            <person name="Nolan M."/>
            <person name="Ohm R."/>
            <person name="Pangilinan J."/>
            <person name="Park H.-J."/>
            <person name="Ramirez L."/>
            <person name="Alfaro M."/>
            <person name="Sun H."/>
            <person name="Tritt A."/>
            <person name="Yoshinaga Y."/>
            <person name="Zwiers L.-H."/>
            <person name="Turgeon B."/>
            <person name="Goodwin S."/>
            <person name="Spatafora J."/>
            <person name="Crous P."/>
            <person name="Grigoriev I."/>
        </authorList>
    </citation>
    <scope>NUCLEOTIDE SEQUENCE</scope>
    <source>
        <strain evidence="2">ATCC 74209</strain>
    </source>
</reference>
<organism evidence="2 3">
    <name type="scientific">Delitschia confertaspora ATCC 74209</name>
    <dbReference type="NCBI Taxonomy" id="1513339"/>
    <lineage>
        <taxon>Eukaryota</taxon>
        <taxon>Fungi</taxon>
        <taxon>Dikarya</taxon>
        <taxon>Ascomycota</taxon>
        <taxon>Pezizomycotina</taxon>
        <taxon>Dothideomycetes</taxon>
        <taxon>Pleosporomycetidae</taxon>
        <taxon>Pleosporales</taxon>
        <taxon>Delitschiaceae</taxon>
        <taxon>Delitschia</taxon>
    </lineage>
</organism>
<accession>A0A9P4MQJ6</accession>
<protein>
    <submittedName>
        <fullName evidence="2">Uncharacterized protein</fullName>
    </submittedName>
</protein>
<gene>
    <name evidence="2" type="ORF">GQ43DRAFT_281305</name>
</gene>
<proteinExistence type="predicted"/>
<evidence type="ECO:0000313" key="3">
    <source>
        <dbReference type="Proteomes" id="UP000799536"/>
    </source>
</evidence>
<sequence length="93" mass="10445">MNGFNEFSSTTPVTLFFTGRESPVFCPATACTIHVSHFSQKIKQIYDDSLLLASIAMAGICVSVLVLYRRKARPMGFLGFFFKLQIEVALYVR</sequence>
<dbReference type="EMBL" id="ML994507">
    <property type="protein sequence ID" value="KAF2196043.1"/>
    <property type="molecule type" value="Genomic_DNA"/>
</dbReference>